<name>A0A286U3G6_9BACT</name>
<gene>
    <name evidence="5" type="primary">pulE</name>
    <name evidence="5" type="ORF">SCALIN_C38_0051</name>
</gene>
<dbReference type="GO" id="GO:0005886">
    <property type="term" value="C:plasma membrane"/>
    <property type="evidence" value="ECO:0007669"/>
    <property type="project" value="TreeGrafter"/>
</dbReference>
<protein>
    <submittedName>
        <fullName evidence="5">Type II secretory system protein</fullName>
    </submittedName>
</protein>
<evidence type="ECO:0000256" key="3">
    <source>
        <dbReference type="ARBA" id="ARBA00022840"/>
    </source>
</evidence>
<evidence type="ECO:0000313" key="5">
    <source>
        <dbReference type="EMBL" id="GAX62688.1"/>
    </source>
</evidence>
<keyword evidence="2" id="KW-0547">Nucleotide-binding</keyword>
<feature type="domain" description="Bacterial type II secretion system protein E" evidence="4">
    <location>
        <begin position="377"/>
        <end position="391"/>
    </location>
</feature>
<comment type="caution">
    <text evidence="5">The sequence shown here is derived from an EMBL/GenBank/DDBJ whole genome shotgun (WGS) entry which is preliminary data.</text>
</comment>
<dbReference type="PROSITE" id="PS00662">
    <property type="entry name" value="T2SP_E"/>
    <property type="match status" value="1"/>
</dbReference>
<dbReference type="Gene3D" id="3.30.450.90">
    <property type="match status" value="1"/>
</dbReference>
<dbReference type="SUPFAM" id="SSF160246">
    <property type="entry name" value="EspE N-terminal domain-like"/>
    <property type="match status" value="1"/>
</dbReference>
<sequence>MSEGTIEQKKPLGQRLLENGYISELQLNLALNESKSRGIYLGQALENLGVLSQEIITNFLADESGSEVIDLNNYPVNPEVISLIPYELSKRYQVLPLEKNGNVIKAAMADTLNINAIEALELETGLSIDVVTAPKDIIAEAIEQYYGQQESFSQLVKDILSKDVEELDESSGNMFPVIRLVNLVISNAIRTRSTDIHFEPDEKIVRIRLRIDGVLHQEVLLPKKLQSAVTARLKVMGNLNITETRVPMDGRIAFKSGSRSIDLRMSTLPTSNGETVVLRVLDKDRISLNLGSLGFSLEDEESLNNILKAPHGLILVTGPTGSGKTSTLYTSLGIASSLERNILTLEDPIEYELPVIRQTSVNPDVGMDFPTGLRAMLRQDPDVIMVGEIRDSETADLAIRASLTGHLVLSTLHTNSAAAAIPRLVDIGVKPYLVSASLCAVIAQRLVRRICEHCKTKIKDMEPMLDTINIKMTAGTEYQFYKGIGCKACGNTGYHGRIGIYEIMIIDHDYHDLINNADIHGIEKIAIKKGMKKMIEDGIQKALKGFTSLDEVLKAVQ</sequence>
<dbReference type="Pfam" id="PF00437">
    <property type="entry name" value="T2SSE"/>
    <property type="match status" value="1"/>
</dbReference>
<dbReference type="GO" id="GO:0005524">
    <property type="term" value="F:ATP binding"/>
    <property type="evidence" value="ECO:0007669"/>
    <property type="project" value="UniProtKB-KW"/>
</dbReference>
<dbReference type="Proteomes" id="UP000218542">
    <property type="component" value="Unassembled WGS sequence"/>
</dbReference>
<proteinExistence type="inferred from homology"/>
<comment type="similarity">
    <text evidence="1">Belongs to the GSP E family.</text>
</comment>
<keyword evidence="6" id="KW-1185">Reference proteome</keyword>
<dbReference type="PANTHER" id="PTHR30258:SF1">
    <property type="entry name" value="PROTEIN TRANSPORT PROTEIN HOFB HOMOLOG"/>
    <property type="match status" value="1"/>
</dbReference>
<dbReference type="PANTHER" id="PTHR30258">
    <property type="entry name" value="TYPE II SECRETION SYSTEM PROTEIN GSPE-RELATED"/>
    <property type="match status" value="1"/>
</dbReference>
<dbReference type="CDD" id="cd01129">
    <property type="entry name" value="PulE-GspE-like"/>
    <property type="match status" value="1"/>
</dbReference>
<organism evidence="5 6">
    <name type="scientific">Candidatus Scalindua japonica</name>
    <dbReference type="NCBI Taxonomy" id="1284222"/>
    <lineage>
        <taxon>Bacteria</taxon>
        <taxon>Pseudomonadati</taxon>
        <taxon>Planctomycetota</taxon>
        <taxon>Candidatus Brocadiia</taxon>
        <taxon>Candidatus Brocadiales</taxon>
        <taxon>Candidatus Scalinduaceae</taxon>
        <taxon>Candidatus Scalindua</taxon>
    </lineage>
</organism>
<dbReference type="Gene3D" id="3.30.300.160">
    <property type="entry name" value="Type II secretion system, protein E, N-terminal domain"/>
    <property type="match status" value="1"/>
</dbReference>
<dbReference type="Pfam" id="PF05157">
    <property type="entry name" value="MshEN"/>
    <property type="match status" value="1"/>
</dbReference>
<evidence type="ECO:0000313" key="6">
    <source>
        <dbReference type="Proteomes" id="UP000218542"/>
    </source>
</evidence>
<dbReference type="FunFam" id="3.40.50.300:FF:000398">
    <property type="entry name" value="Type IV pilus assembly ATPase PilB"/>
    <property type="match status" value="1"/>
</dbReference>
<dbReference type="InterPro" id="IPR007831">
    <property type="entry name" value="T2SS_GspE_N"/>
</dbReference>
<accession>A0A286U3G6</accession>
<dbReference type="OrthoDB" id="244550at2"/>
<dbReference type="InterPro" id="IPR001482">
    <property type="entry name" value="T2SS/T4SS_dom"/>
</dbReference>
<dbReference type="GO" id="GO:0016887">
    <property type="term" value="F:ATP hydrolysis activity"/>
    <property type="evidence" value="ECO:0007669"/>
    <property type="project" value="TreeGrafter"/>
</dbReference>
<dbReference type="RefSeq" id="WP_096896081.1">
    <property type="nucleotide sequence ID" value="NZ_BAOS01000038.1"/>
</dbReference>
<reference evidence="6" key="1">
    <citation type="journal article" date="2017" name="Environ. Microbiol. Rep.">
        <title>Genetic Diversity of Marine Anaerobic Ammonium-Oxidizing Bacteria as Revealed by Genomic and Proteomic Analyses of 'Candidatus Scalindua japonica'.</title>
        <authorList>
            <person name="Oshiki M."/>
            <person name="Mizuto K."/>
            <person name="Kimura Z."/>
            <person name="Kindaichi T."/>
            <person name="Satoh H."/>
            <person name="Okabe S."/>
        </authorList>
    </citation>
    <scope>NUCLEOTIDE SEQUENCE [LARGE SCALE GENOMIC DNA]</scope>
    <source>
        <strain evidence="6">husup-a2</strain>
    </source>
</reference>
<dbReference type="Gene3D" id="3.40.50.300">
    <property type="entry name" value="P-loop containing nucleotide triphosphate hydrolases"/>
    <property type="match status" value="1"/>
</dbReference>
<dbReference type="InterPro" id="IPR027417">
    <property type="entry name" value="P-loop_NTPase"/>
</dbReference>
<dbReference type="AlphaFoldDB" id="A0A286U3G6"/>
<dbReference type="EMBL" id="BAOS01000038">
    <property type="protein sequence ID" value="GAX62688.1"/>
    <property type="molecule type" value="Genomic_DNA"/>
</dbReference>
<evidence type="ECO:0000259" key="4">
    <source>
        <dbReference type="PROSITE" id="PS00662"/>
    </source>
</evidence>
<keyword evidence="3" id="KW-0067">ATP-binding</keyword>
<evidence type="ECO:0000256" key="1">
    <source>
        <dbReference type="ARBA" id="ARBA00006611"/>
    </source>
</evidence>
<dbReference type="SUPFAM" id="SSF52540">
    <property type="entry name" value="P-loop containing nucleoside triphosphate hydrolases"/>
    <property type="match status" value="1"/>
</dbReference>
<evidence type="ECO:0000256" key="2">
    <source>
        <dbReference type="ARBA" id="ARBA00022741"/>
    </source>
</evidence>
<dbReference type="InterPro" id="IPR037257">
    <property type="entry name" value="T2SS_E_N_sf"/>
</dbReference>